<dbReference type="KEGG" id="tbn:TBH_C0020"/>
<keyword evidence="1" id="KW-1133">Transmembrane helix</keyword>
<dbReference type="AlphaFoldDB" id="A0A7U6GG26"/>
<keyword evidence="1" id="KW-0812">Transmembrane</keyword>
<dbReference type="Proteomes" id="UP000031631">
    <property type="component" value="Chromosome"/>
</dbReference>
<name>A0A7U6GG26_9GAMM</name>
<dbReference type="GO" id="GO:0034257">
    <property type="term" value="F:nicotinamide riboside transmembrane transporter activity"/>
    <property type="evidence" value="ECO:0007669"/>
    <property type="project" value="InterPro"/>
</dbReference>
<evidence type="ECO:0000256" key="1">
    <source>
        <dbReference type="SAM" id="Phobius"/>
    </source>
</evidence>
<sequence>MELMLSEYYGIDWLAMILTFSAIYFIGNRNRIGLILMMVGNICWATVGFQAESTAMILANAAFLMMNIRAVYKWSSPDTEGA</sequence>
<feature type="transmembrane region" description="Helical" evidence="1">
    <location>
        <begin position="6"/>
        <end position="25"/>
    </location>
</feature>
<dbReference type="GO" id="GO:0016020">
    <property type="term" value="C:membrane"/>
    <property type="evidence" value="ECO:0007669"/>
    <property type="project" value="UniProtKB-SubCell"/>
</dbReference>
<keyword evidence="3" id="KW-1185">Reference proteome</keyword>
<dbReference type="OrthoDB" id="7619970at2"/>
<evidence type="ECO:0000313" key="2">
    <source>
        <dbReference type="EMBL" id="BAO42971.1"/>
    </source>
</evidence>
<protein>
    <recommendedName>
        <fullName evidence="4">Nicotinamide riboside transporter PnuC</fullName>
    </recommendedName>
</protein>
<accession>A0A7U6GG26</accession>
<keyword evidence="1" id="KW-0472">Membrane</keyword>
<evidence type="ECO:0000313" key="3">
    <source>
        <dbReference type="Proteomes" id="UP000031631"/>
    </source>
</evidence>
<proteinExistence type="predicted"/>
<evidence type="ECO:0008006" key="4">
    <source>
        <dbReference type="Google" id="ProtNLM"/>
    </source>
</evidence>
<dbReference type="EMBL" id="AP012273">
    <property type="protein sequence ID" value="BAO42971.1"/>
    <property type="molecule type" value="Genomic_DNA"/>
</dbReference>
<gene>
    <name evidence="2" type="ORF">TBH_C0020</name>
</gene>
<organism evidence="2 3">
    <name type="scientific">Thiolapillus brandeum</name>
    <dbReference type="NCBI Taxonomy" id="1076588"/>
    <lineage>
        <taxon>Bacteria</taxon>
        <taxon>Pseudomonadati</taxon>
        <taxon>Pseudomonadota</taxon>
        <taxon>Gammaproteobacteria</taxon>
        <taxon>Chromatiales</taxon>
        <taxon>Sedimenticolaceae</taxon>
        <taxon>Thiolapillus</taxon>
    </lineage>
</organism>
<reference evidence="2 3" key="1">
    <citation type="journal article" date="2014" name="PLoS ONE">
        <title>Physiological and genomic features of a novel sulfur-oxidizing gammaproteobacterium belonging to a previously uncultivated symbiotic lineage isolated from a hydrothermal vent.</title>
        <authorList>
            <person name="Nunoura T."/>
            <person name="Takaki Y."/>
            <person name="Kazama H."/>
            <person name="Kakuta J."/>
            <person name="Shimamura S."/>
            <person name="Makita H."/>
            <person name="Hirai M."/>
            <person name="Miyazaki M."/>
            <person name="Takai K."/>
        </authorList>
    </citation>
    <scope>NUCLEOTIDE SEQUENCE [LARGE SCALE GENOMIC DNA]</scope>
    <source>
        <strain evidence="2 3">Hiromi1</strain>
    </source>
</reference>